<accession>L1J3D0</accession>
<feature type="signal peptide" evidence="2">
    <location>
        <begin position="1"/>
        <end position="23"/>
    </location>
</feature>
<evidence type="ECO:0000313" key="5">
    <source>
        <dbReference type="Proteomes" id="UP000011087"/>
    </source>
</evidence>
<keyword evidence="1" id="KW-0812">Transmembrane</keyword>
<dbReference type="EMBL" id="JH993013">
    <property type="protein sequence ID" value="EKX43021.1"/>
    <property type="molecule type" value="Genomic_DNA"/>
</dbReference>
<organism evidence="3">
    <name type="scientific">Guillardia theta (strain CCMP2712)</name>
    <name type="common">Cryptophyte</name>
    <dbReference type="NCBI Taxonomy" id="905079"/>
    <lineage>
        <taxon>Eukaryota</taxon>
        <taxon>Cryptophyceae</taxon>
        <taxon>Pyrenomonadales</taxon>
        <taxon>Geminigeraceae</taxon>
        <taxon>Guillardia</taxon>
    </lineage>
</organism>
<reference evidence="5" key="2">
    <citation type="submission" date="2012-11" db="EMBL/GenBank/DDBJ databases">
        <authorList>
            <person name="Kuo A."/>
            <person name="Curtis B.A."/>
            <person name="Tanifuji G."/>
            <person name="Burki F."/>
            <person name="Gruber A."/>
            <person name="Irimia M."/>
            <person name="Maruyama S."/>
            <person name="Arias M.C."/>
            <person name="Ball S.G."/>
            <person name="Gile G.H."/>
            <person name="Hirakawa Y."/>
            <person name="Hopkins J.F."/>
            <person name="Rensing S.A."/>
            <person name="Schmutz J."/>
            <person name="Symeonidi A."/>
            <person name="Elias M."/>
            <person name="Eveleigh R.J."/>
            <person name="Herman E.K."/>
            <person name="Klute M.J."/>
            <person name="Nakayama T."/>
            <person name="Obornik M."/>
            <person name="Reyes-Prieto A."/>
            <person name="Armbrust E.V."/>
            <person name="Aves S.J."/>
            <person name="Beiko R.G."/>
            <person name="Coutinho P."/>
            <person name="Dacks J.B."/>
            <person name="Durnford D.G."/>
            <person name="Fast N.M."/>
            <person name="Green B.R."/>
            <person name="Grisdale C."/>
            <person name="Hempe F."/>
            <person name="Henrissat B."/>
            <person name="Hoppner M.P."/>
            <person name="Ishida K.-I."/>
            <person name="Kim E."/>
            <person name="Koreny L."/>
            <person name="Kroth P.G."/>
            <person name="Liu Y."/>
            <person name="Malik S.-B."/>
            <person name="Maier U.G."/>
            <person name="McRose D."/>
            <person name="Mock T."/>
            <person name="Neilson J.A."/>
            <person name="Onodera N.T."/>
            <person name="Poole A.M."/>
            <person name="Pritham E.J."/>
            <person name="Richards T.A."/>
            <person name="Rocap G."/>
            <person name="Roy S.W."/>
            <person name="Sarai C."/>
            <person name="Schaack S."/>
            <person name="Shirato S."/>
            <person name="Slamovits C.H."/>
            <person name="Spencer D.F."/>
            <person name="Suzuki S."/>
            <person name="Worden A.Z."/>
            <person name="Zauner S."/>
            <person name="Barry K."/>
            <person name="Bell C."/>
            <person name="Bharti A.K."/>
            <person name="Crow J.A."/>
            <person name="Grimwood J."/>
            <person name="Kramer R."/>
            <person name="Lindquist E."/>
            <person name="Lucas S."/>
            <person name="Salamov A."/>
            <person name="McFadden G.I."/>
            <person name="Lane C.E."/>
            <person name="Keeling P.J."/>
            <person name="Gray M.W."/>
            <person name="Grigoriev I.V."/>
            <person name="Archibald J.M."/>
        </authorList>
    </citation>
    <scope>NUCLEOTIDE SEQUENCE</scope>
    <source>
        <strain evidence="5">CCMP2712</strain>
    </source>
</reference>
<dbReference type="HOGENOM" id="CLU_1536525_0_0_1"/>
<dbReference type="EnsemblProtists" id="EKX43021">
    <property type="protein sequence ID" value="EKX43021"/>
    <property type="gene ID" value="GUITHDRAFT_153425"/>
</dbReference>
<protein>
    <recommendedName>
        <fullName evidence="6">Peptidase M41 FtsH extracellular domain-containing protein</fullName>
    </recommendedName>
</protein>
<feature type="transmembrane region" description="Helical" evidence="1">
    <location>
        <begin position="122"/>
        <end position="142"/>
    </location>
</feature>
<dbReference type="RefSeq" id="XP_005830001.1">
    <property type="nucleotide sequence ID" value="XM_005829944.1"/>
</dbReference>
<feature type="chain" id="PRO_5008770806" description="Peptidase M41 FtsH extracellular domain-containing protein" evidence="2">
    <location>
        <begin position="24"/>
        <end position="175"/>
    </location>
</feature>
<keyword evidence="1" id="KW-0472">Membrane</keyword>
<name>L1J3D0_GUITC</name>
<evidence type="ECO:0000313" key="3">
    <source>
        <dbReference type="EMBL" id="EKX43021.1"/>
    </source>
</evidence>
<dbReference type="PaxDb" id="55529-EKX43021"/>
<proteinExistence type="predicted"/>
<feature type="non-terminal residue" evidence="3">
    <location>
        <position position="1"/>
    </location>
</feature>
<keyword evidence="1" id="KW-1133">Transmembrane helix</keyword>
<reference evidence="3 5" key="1">
    <citation type="journal article" date="2012" name="Nature">
        <title>Algal genomes reveal evolutionary mosaicism and the fate of nucleomorphs.</title>
        <authorList>
            <consortium name="DOE Joint Genome Institute"/>
            <person name="Curtis B.A."/>
            <person name="Tanifuji G."/>
            <person name="Burki F."/>
            <person name="Gruber A."/>
            <person name="Irimia M."/>
            <person name="Maruyama S."/>
            <person name="Arias M.C."/>
            <person name="Ball S.G."/>
            <person name="Gile G.H."/>
            <person name="Hirakawa Y."/>
            <person name="Hopkins J.F."/>
            <person name="Kuo A."/>
            <person name="Rensing S.A."/>
            <person name="Schmutz J."/>
            <person name="Symeonidi A."/>
            <person name="Elias M."/>
            <person name="Eveleigh R.J."/>
            <person name="Herman E.K."/>
            <person name="Klute M.J."/>
            <person name="Nakayama T."/>
            <person name="Obornik M."/>
            <person name="Reyes-Prieto A."/>
            <person name="Armbrust E.V."/>
            <person name="Aves S.J."/>
            <person name="Beiko R.G."/>
            <person name="Coutinho P."/>
            <person name="Dacks J.B."/>
            <person name="Durnford D.G."/>
            <person name="Fast N.M."/>
            <person name="Green B.R."/>
            <person name="Grisdale C.J."/>
            <person name="Hempel F."/>
            <person name="Henrissat B."/>
            <person name="Hoppner M.P."/>
            <person name="Ishida K."/>
            <person name="Kim E."/>
            <person name="Koreny L."/>
            <person name="Kroth P.G."/>
            <person name="Liu Y."/>
            <person name="Malik S.B."/>
            <person name="Maier U.G."/>
            <person name="McRose D."/>
            <person name="Mock T."/>
            <person name="Neilson J.A."/>
            <person name="Onodera N.T."/>
            <person name="Poole A.M."/>
            <person name="Pritham E.J."/>
            <person name="Richards T.A."/>
            <person name="Rocap G."/>
            <person name="Roy S.W."/>
            <person name="Sarai C."/>
            <person name="Schaack S."/>
            <person name="Shirato S."/>
            <person name="Slamovits C.H."/>
            <person name="Spencer D.F."/>
            <person name="Suzuki S."/>
            <person name="Worden A.Z."/>
            <person name="Zauner S."/>
            <person name="Barry K."/>
            <person name="Bell C."/>
            <person name="Bharti A.K."/>
            <person name="Crow J.A."/>
            <person name="Grimwood J."/>
            <person name="Kramer R."/>
            <person name="Lindquist E."/>
            <person name="Lucas S."/>
            <person name="Salamov A."/>
            <person name="McFadden G.I."/>
            <person name="Lane C.E."/>
            <person name="Keeling P.J."/>
            <person name="Gray M.W."/>
            <person name="Grigoriev I.V."/>
            <person name="Archibald J.M."/>
        </authorList>
    </citation>
    <scope>NUCLEOTIDE SEQUENCE</scope>
    <source>
        <strain evidence="3 5">CCMP2712</strain>
    </source>
</reference>
<evidence type="ECO:0000256" key="2">
    <source>
        <dbReference type="SAM" id="SignalP"/>
    </source>
</evidence>
<evidence type="ECO:0000256" key="1">
    <source>
        <dbReference type="SAM" id="Phobius"/>
    </source>
</evidence>
<dbReference type="Proteomes" id="UP000011087">
    <property type="component" value="Unassembled WGS sequence"/>
</dbReference>
<sequence>MQPSASGLVVCFVFLQFAAQSLSFQLISSGHPRAHHIPGIEASRFKSSFHDVDRPALSLPAPLHHRLPRRFVLKSKQSAYDLNDGGKKGEGGGLQPTLARLAQKVVRLYQALVGFLFARLRWLSTVNPAMIAAVLFMGMIFFGQVSKGSSKAASSPPVQEVSYSRFLDSVKQGDV</sequence>
<evidence type="ECO:0000313" key="4">
    <source>
        <dbReference type="EnsemblProtists" id="EKX43021"/>
    </source>
</evidence>
<dbReference type="KEGG" id="gtt:GUITHDRAFT_153425"/>
<keyword evidence="5" id="KW-1185">Reference proteome</keyword>
<reference evidence="4" key="3">
    <citation type="submission" date="2016-03" db="UniProtKB">
        <authorList>
            <consortium name="EnsemblProtists"/>
        </authorList>
    </citation>
    <scope>IDENTIFICATION</scope>
</reference>
<keyword evidence="2" id="KW-0732">Signal</keyword>
<dbReference type="AlphaFoldDB" id="L1J3D0"/>
<dbReference type="GeneID" id="17299662"/>
<gene>
    <name evidence="3" type="ORF">GUITHDRAFT_153425</name>
</gene>
<evidence type="ECO:0008006" key="6">
    <source>
        <dbReference type="Google" id="ProtNLM"/>
    </source>
</evidence>